<dbReference type="Proteomes" id="UP000326565">
    <property type="component" value="Unassembled WGS sequence"/>
</dbReference>
<dbReference type="OrthoDB" id="5418867at2759"/>
<evidence type="ECO:0000313" key="3">
    <source>
        <dbReference type="Proteomes" id="UP000326565"/>
    </source>
</evidence>
<gene>
    <name evidence="2" type="ORF">BDV29DRAFT_154602</name>
</gene>
<dbReference type="AlphaFoldDB" id="A0A5N5XAN0"/>
<proteinExistence type="predicted"/>
<reference evidence="2 3" key="1">
    <citation type="submission" date="2019-04" db="EMBL/GenBank/DDBJ databases">
        <title>Friends and foes A comparative genomics study of 23 Aspergillus species from section Flavi.</title>
        <authorList>
            <consortium name="DOE Joint Genome Institute"/>
            <person name="Kjaerbolling I."/>
            <person name="Vesth T."/>
            <person name="Frisvad J.C."/>
            <person name="Nybo J.L."/>
            <person name="Theobald S."/>
            <person name="Kildgaard S."/>
            <person name="Isbrandt T."/>
            <person name="Kuo A."/>
            <person name="Sato A."/>
            <person name="Lyhne E.K."/>
            <person name="Kogle M.E."/>
            <person name="Wiebenga A."/>
            <person name="Kun R.S."/>
            <person name="Lubbers R.J."/>
            <person name="Makela M.R."/>
            <person name="Barry K."/>
            <person name="Chovatia M."/>
            <person name="Clum A."/>
            <person name="Daum C."/>
            <person name="Haridas S."/>
            <person name="He G."/>
            <person name="LaButti K."/>
            <person name="Lipzen A."/>
            <person name="Mondo S."/>
            <person name="Riley R."/>
            <person name="Salamov A."/>
            <person name="Simmons B.A."/>
            <person name="Magnuson J.K."/>
            <person name="Henrissat B."/>
            <person name="Mortensen U.H."/>
            <person name="Larsen T.O."/>
            <person name="Devries R.P."/>
            <person name="Grigoriev I.V."/>
            <person name="Machida M."/>
            <person name="Baker S.E."/>
            <person name="Andersen M.R."/>
        </authorList>
    </citation>
    <scope>NUCLEOTIDE SEQUENCE [LARGE SCALE GENOMIC DNA]</scope>
    <source>
        <strain evidence="2 3">CBS 151.66</strain>
    </source>
</reference>
<feature type="region of interest" description="Disordered" evidence="1">
    <location>
        <begin position="61"/>
        <end position="104"/>
    </location>
</feature>
<evidence type="ECO:0008006" key="4">
    <source>
        <dbReference type="Google" id="ProtNLM"/>
    </source>
</evidence>
<sequence length="126" mass="14017">MPFTWTREADAKLFLGFLEQWKDAKIRIDYEKLAAVMGSGVTACAVQNHIIRLRQVAEGLDSKTSPTATPAKRKAGQMPKTPSKKLKVEVGSRAEGEETPTKKGNVFLKKEEDVVKKEVVEVEESE</sequence>
<feature type="compositionally biased region" description="Basic and acidic residues" evidence="1">
    <location>
        <begin position="86"/>
        <end position="101"/>
    </location>
</feature>
<evidence type="ECO:0000313" key="2">
    <source>
        <dbReference type="EMBL" id="KAB8076584.1"/>
    </source>
</evidence>
<accession>A0A5N5XAN0</accession>
<keyword evidence="3" id="KW-1185">Reference proteome</keyword>
<organism evidence="2 3">
    <name type="scientific">Aspergillus leporis</name>
    <dbReference type="NCBI Taxonomy" id="41062"/>
    <lineage>
        <taxon>Eukaryota</taxon>
        <taxon>Fungi</taxon>
        <taxon>Dikarya</taxon>
        <taxon>Ascomycota</taxon>
        <taxon>Pezizomycotina</taxon>
        <taxon>Eurotiomycetes</taxon>
        <taxon>Eurotiomycetidae</taxon>
        <taxon>Eurotiales</taxon>
        <taxon>Aspergillaceae</taxon>
        <taxon>Aspergillus</taxon>
        <taxon>Aspergillus subgen. Circumdati</taxon>
    </lineage>
</organism>
<evidence type="ECO:0000256" key="1">
    <source>
        <dbReference type="SAM" id="MobiDB-lite"/>
    </source>
</evidence>
<name>A0A5N5XAN0_9EURO</name>
<protein>
    <recommendedName>
        <fullName evidence="4">Myb-like domain-containing protein</fullName>
    </recommendedName>
</protein>
<dbReference type="EMBL" id="ML732179">
    <property type="protein sequence ID" value="KAB8076584.1"/>
    <property type="molecule type" value="Genomic_DNA"/>
</dbReference>